<keyword evidence="3" id="KW-1185">Reference proteome</keyword>
<dbReference type="eggNOG" id="ENOG502SKVR">
    <property type="taxonomic scope" value="Eukaryota"/>
</dbReference>
<evidence type="ECO:0000313" key="2">
    <source>
        <dbReference type="EMBL" id="EFX03574.1"/>
    </source>
</evidence>
<evidence type="ECO:0000313" key="3">
    <source>
        <dbReference type="Proteomes" id="UP000007796"/>
    </source>
</evidence>
<feature type="region of interest" description="Disordered" evidence="1">
    <location>
        <begin position="313"/>
        <end position="339"/>
    </location>
</feature>
<dbReference type="RefSeq" id="XP_014173056.1">
    <property type="nucleotide sequence ID" value="XM_014317581.1"/>
</dbReference>
<gene>
    <name evidence="2" type="ORF">CMQ_502</name>
</gene>
<dbReference type="STRING" id="655863.F0XCG9"/>
<organism evidence="3">
    <name type="scientific">Grosmannia clavigera (strain kw1407 / UAMH 11150)</name>
    <name type="common">Blue stain fungus</name>
    <name type="synonym">Graphiocladiella clavigera</name>
    <dbReference type="NCBI Taxonomy" id="655863"/>
    <lineage>
        <taxon>Eukaryota</taxon>
        <taxon>Fungi</taxon>
        <taxon>Dikarya</taxon>
        <taxon>Ascomycota</taxon>
        <taxon>Pezizomycotina</taxon>
        <taxon>Sordariomycetes</taxon>
        <taxon>Sordariomycetidae</taxon>
        <taxon>Ophiostomatales</taxon>
        <taxon>Ophiostomataceae</taxon>
        <taxon>Leptographium</taxon>
    </lineage>
</organism>
<dbReference type="InParanoid" id="F0XCG9"/>
<accession>F0XCG9</accession>
<sequence>MKGTTGGRRATSTVATRIDDLSASFTLCLQFYSQWRRCRGSVNHYRRPENSGAVPKPPVIAPCALSASLDMGAQTRETFTIGLAILGPDYAQGDDMCCRALAIQQDLLQDQVALLRTAIASATKPLDINVILKASETVRVATINALVELYRRMAAGRPGIPRALPVPKWRSPSLRSKPPKTKRELLAMLPAYPPSPGPSTCCRSFKDDDATTTRWSVLSSPLVFQSEPPSPPLTATMSECVAPLPSLPELVFNASAAGKRASYQSWVRPQNSVFNIFCPEAMALQVDVYKLVPSARKCRCGYRWQERASTRCSTRTSTRASTRASARSGSEDKSIIHRNKSISSMESSASFVSARSTRTLRHSPSTTTIVLKDGFSLSPRFLAKSHCEGAESGFGCVLCTSNGLTETYGTAEDLRVHINTTHDKWQMLHDRDLA</sequence>
<protein>
    <submittedName>
        <fullName evidence="2">Uncharacterized protein</fullName>
    </submittedName>
</protein>
<proteinExistence type="predicted"/>
<feature type="compositionally biased region" description="Low complexity" evidence="1">
    <location>
        <begin position="313"/>
        <end position="328"/>
    </location>
</feature>
<dbReference type="OrthoDB" id="5309037at2759"/>
<evidence type="ECO:0000256" key="1">
    <source>
        <dbReference type="SAM" id="MobiDB-lite"/>
    </source>
</evidence>
<dbReference type="HOGENOM" id="CLU_037977_0_0_1"/>
<dbReference type="EMBL" id="GL629765">
    <property type="protein sequence ID" value="EFX03574.1"/>
    <property type="molecule type" value="Genomic_DNA"/>
</dbReference>
<dbReference type="GeneID" id="25978296"/>
<name>F0XCG9_GROCL</name>
<dbReference type="Proteomes" id="UP000007796">
    <property type="component" value="Unassembled WGS sequence"/>
</dbReference>
<dbReference type="AlphaFoldDB" id="F0XCG9"/>
<reference evidence="2 3" key="1">
    <citation type="journal article" date="2011" name="Proc. Natl. Acad. Sci. U.S.A.">
        <title>Genome and transcriptome analyses of the mountain pine beetle-fungal symbiont Grosmannia clavigera, a lodgepole pine pathogen.</title>
        <authorList>
            <person name="DiGuistini S."/>
            <person name="Wang Y."/>
            <person name="Liao N.Y."/>
            <person name="Taylor G."/>
            <person name="Tanguay P."/>
            <person name="Feau N."/>
            <person name="Henrissat B."/>
            <person name="Chan S.K."/>
            <person name="Hesse-Orce U."/>
            <person name="Alamouti S.M."/>
            <person name="Tsui C.K.M."/>
            <person name="Docking R.T."/>
            <person name="Levasseur A."/>
            <person name="Haridas S."/>
            <person name="Robertson G."/>
            <person name="Birol I."/>
            <person name="Holt R.A."/>
            <person name="Marra M.A."/>
            <person name="Hamelin R.C."/>
            <person name="Hirst M."/>
            <person name="Jones S.J.M."/>
            <person name="Bohlmann J."/>
            <person name="Breuil C."/>
        </authorList>
    </citation>
    <scope>NUCLEOTIDE SEQUENCE [LARGE SCALE GENOMIC DNA]</scope>
    <source>
        <strain evidence="3">kw1407 / UAMH 11150</strain>
    </source>
</reference>